<dbReference type="Pfam" id="PF00061">
    <property type="entry name" value="Lipocalin"/>
    <property type="match status" value="1"/>
</dbReference>
<dbReference type="InterPro" id="IPR002971">
    <property type="entry name" value="Maj_urinary"/>
</dbReference>
<dbReference type="GeneID" id="105307971"/>
<protein>
    <submittedName>
        <fullName evidence="10">Allergen Fel d 4-like</fullName>
    </submittedName>
</protein>
<feature type="signal peptide" evidence="7">
    <location>
        <begin position="1"/>
        <end position="15"/>
    </location>
</feature>
<comment type="similarity">
    <text evidence="2 6">Belongs to the calycin superfamily. Lipocalin family.</text>
</comment>
<dbReference type="PROSITE" id="PS00213">
    <property type="entry name" value="LIPOCALIN"/>
    <property type="match status" value="1"/>
</dbReference>
<dbReference type="FunFam" id="2.40.128.20:FF:000008">
    <property type="entry name" value="Major urinary protein"/>
    <property type="match status" value="1"/>
</dbReference>
<gene>
    <name evidence="10" type="primary">LOC105307971</name>
</gene>
<keyword evidence="3" id="KW-0964">Secreted</keyword>
<feature type="domain" description="Lipocalin/cytosolic fatty-acid binding" evidence="8">
    <location>
        <begin position="34"/>
        <end position="174"/>
    </location>
</feature>
<dbReference type="SUPFAM" id="SSF50814">
    <property type="entry name" value="Lipocalins"/>
    <property type="match status" value="1"/>
</dbReference>
<proteinExistence type="inferred from homology"/>
<comment type="subcellular location">
    <subcellularLocation>
        <location evidence="1">Secreted</location>
    </subcellularLocation>
</comment>
<evidence type="ECO:0000256" key="6">
    <source>
        <dbReference type="RuleBase" id="RU003695"/>
    </source>
</evidence>
<evidence type="ECO:0000256" key="4">
    <source>
        <dbReference type="ARBA" id="ARBA00022729"/>
    </source>
</evidence>
<dbReference type="InterPro" id="IPR002345">
    <property type="entry name" value="Lipocalin"/>
</dbReference>
<organism evidence="9 10">
    <name type="scientific">Pteropus vampyrus</name>
    <name type="common">Large flying fox</name>
    <dbReference type="NCBI Taxonomy" id="132908"/>
    <lineage>
        <taxon>Eukaryota</taxon>
        <taxon>Metazoa</taxon>
        <taxon>Chordata</taxon>
        <taxon>Craniata</taxon>
        <taxon>Vertebrata</taxon>
        <taxon>Euteleostomi</taxon>
        <taxon>Mammalia</taxon>
        <taxon>Eutheria</taxon>
        <taxon>Laurasiatheria</taxon>
        <taxon>Chiroptera</taxon>
        <taxon>Yinpterochiroptera</taxon>
        <taxon>Pteropodoidea</taxon>
        <taxon>Pteropodidae</taxon>
        <taxon>Pteropodinae</taxon>
        <taxon>Pteropus</taxon>
    </lineage>
</organism>
<evidence type="ECO:0000256" key="3">
    <source>
        <dbReference type="ARBA" id="ARBA00022525"/>
    </source>
</evidence>
<evidence type="ECO:0000256" key="2">
    <source>
        <dbReference type="ARBA" id="ARBA00006889"/>
    </source>
</evidence>
<evidence type="ECO:0000256" key="7">
    <source>
        <dbReference type="SAM" id="SignalP"/>
    </source>
</evidence>
<evidence type="ECO:0000313" key="10">
    <source>
        <dbReference type="RefSeq" id="XP_011381975.1"/>
    </source>
</evidence>
<dbReference type="GO" id="GO:0036094">
    <property type="term" value="F:small molecule binding"/>
    <property type="evidence" value="ECO:0007669"/>
    <property type="project" value="InterPro"/>
</dbReference>
<keyword evidence="5" id="KW-1015">Disulfide bond</keyword>
<dbReference type="InterPro" id="IPR022272">
    <property type="entry name" value="Lipocalin_CS"/>
</dbReference>
<sequence>MKLLLLCLGLTLVCAYEEGNHDVVTSNINMAKISGEWYSILFASEEKENMEEYDGLKIFLEYLKLLDNSSLSFTFFVKANGECTEHSLICDKTEKDGEYSAVYNGVNKFHIAEAVYNDYIILYNVNINNEKEIHVTELCARKPDVRPELKKHFEKFCRKHGIPKENILDLTKTDRCLQARWSQVAQDSRIFPSMASPSTCDKFCDLIAIMIAMKALSLHLL</sequence>
<accession>A0A6P3RYQ4</accession>
<evidence type="ECO:0000313" key="9">
    <source>
        <dbReference type="Proteomes" id="UP000515202"/>
    </source>
</evidence>
<evidence type="ECO:0000256" key="1">
    <source>
        <dbReference type="ARBA" id="ARBA00004613"/>
    </source>
</evidence>
<evidence type="ECO:0000259" key="8">
    <source>
        <dbReference type="Pfam" id="PF00061"/>
    </source>
</evidence>
<dbReference type="InterPro" id="IPR012674">
    <property type="entry name" value="Calycin"/>
</dbReference>
<dbReference type="Proteomes" id="UP000515202">
    <property type="component" value="Unplaced"/>
</dbReference>
<feature type="chain" id="PRO_5028110646" evidence="7">
    <location>
        <begin position="16"/>
        <end position="221"/>
    </location>
</feature>
<dbReference type="AlphaFoldDB" id="A0A6P3RYQ4"/>
<dbReference type="KEGG" id="pvp:105307971"/>
<name>A0A6P3RYQ4_PTEVA</name>
<dbReference type="GO" id="GO:0005549">
    <property type="term" value="F:odorant binding"/>
    <property type="evidence" value="ECO:0007669"/>
    <property type="project" value="TreeGrafter"/>
</dbReference>
<dbReference type="PANTHER" id="PTHR11430:SF76">
    <property type="entry name" value="MAJOR URINARY PROTEIN 1-RELATED"/>
    <property type="match status" value="1"/>
</dbReference>
<dbReference type="PRINTS" id="PR01221">
    <property type="entry name" value="MAJORURINARY"/>
</dbReference>
<keyword evidence="9" id="KW-1185">Reference proteome</keyword>
<dbReference type="OrthoDB" id="9048943at2759"/>
<keyword evidence="4 7" id="KW-0732">Signal</keyword>
<dbReference type="GO" id="GO:0005615">
    <property type="term" value="C:extracellular space"/>
    <property type="evidence" value="ECO:0007669"/>
    <property type="project" value="TreeGrafter"/>
</dbReference>
<reference evidence="10" key="1">
    <citation type="submission" date="2025-08" db="UniProtKB">
        <authorList>
            <consortium name="RefSeq"/>
        </authorList>
    </citation>
    <scope>IDENTIFICATION</scope>
    <source>
        <tissue evidence="10">Kidney</tissue>
    </source>
</reference>
<dbReference type="PANTHER" id="PTHR11430">
    <property type="entry name" value="LIPOCALIN"/>
    <property type="match status" value="1"/>
</dbReference>
<dbReference type="InterPro" id="IPR000566">
    <property type="entry name" value="Lipocln_cytosolic_FA-bd_dom"/>
</dbReference>
<evidence type="ECO:0000256" key="5">
    <source>
        <dbReference type="ARBA" id="ARBA00023157"/>
    </source>
</evidence>
<dbReference type="Gene3D" id="2.40.128.20">
    <property type="match status" value="1"/>
</dbReference>
<dbReference type="RefSeq" id="XP_011381975.1">
    <property type="nucleotide sequence ID" value="XM_011383673.1"/>
</dbReference>